<dbReference type="Gene3D" id="3.20.20.300">
    <property type="entry name" value="Glycoside hydrolase, family 3, N-terminal domain"/>
    <property type="match status" value="1"/>
</dbReference>
<evidence type="ECO:0000256" key="2">
    <source>
        <dbReference type="ARBA" id="ARBA00022801"/>
    </source>
</evidence>
<evidence type="ECO:0000313" key="4">
    <source>
        <dbReference type="EMBL" id="BBI34797.1"/>
    </source>
</evidence>
<name>A0A3T1D9M6_9BACL</name>
<organism evidence="4 5">
    <name type="scientific">Cohnella abietis</name>
    <dbReference type="NCBI Taxonomy" id="2507935"/>
    <lineage>
        <taxon>Bacteria</taxon>
        <taxon>Bacillati</taxon>
        <taxon>Bacillota</taxon>
        <taxon>Bacilli</taxon>
        <taxon>Bacillales</taxon>
        <taxon>Paenibacillaceae</taxon>
        <taxon>Cohnella</taxon>
    </lineage>
</organism>
<dbReference type="PANTHER" id="PTHR42715">
    <property type="entry name" value="BETA-GLUCOSIDASE"/>
    <property type="match status" value="1"/>
</dbReference>
<dbReference type="Gene3D" id="3.40.50.1700">
    <property type="entry name" value="Glycoside hydrolase family 3 C-terminal domain"/>
    <property type="match status" value="1"/>
</dbReference>
<dbReference type="Pfam" id="PF14310">
    <property type="entry name" value="Fn3-like"/>
    <property type="match status" value="1"/>
</dbReference>
<dbReference type="InterPro" id="IPR001764">
    <property type="entry name" value="Glyco_hydro_3_N"/>
</dbReference>
<dbReference type="EMBL" id="AP019400">
    <property type="protein sequence ID" value="BBI34797.1"/>
    <property type="molecule type" value="Genomic_DNA"/>
</dbReference>
<dbReference type="KEGG" id="cohn:KCTCHS21_41960"/>
<dbReference type="SMART" id="SM01217">
    <property type="entry name" value="Fn3_like"/>
    <property type="match status" value="1"/>
</dbReference>
<dbReference type="SUPFAM" id="SSF52279">
    <property type="entry name" value="Beta-D-glucan exohydrolase, C-terminal domain"/>
    <property type="match status" value="1"/>
</dbReference>
<keyword evidence="2 4" id="KW-0378">Hydrolase</keyword>
<dbReference type="FunFam" id="2.60.40.10:FF:000495">
    <property type="entry name" value="Periplasmic beta-glucosidase"/>
    <property type="match status" value="1"/>
</dbReference>
<dbReference type="AlphaFoldDB" id="A0A3T1D9M6"/>
<dbReference type="InterPro" id="IPR017853">
    <property type="entry name" value="GH"/>
</dbReference>
<dbReference type="SUPFAM" id="SSF51445">
    <property type="entry name" value="(Trans)glycosidases"/>
    <property type="match status" value="1"/>
</dbReference>
<evidence type="ECO:0000313" key="5">
    <source>
        <dbReference type="Proteomes" id="UP000289856"/>
    </source>
</evidence>
<feature type="domain" description="Fibronectin type III-like" evidence="3">
    <location>
        <begin position="589"/>
        <end position="659"/>
    </location>
</feature>
<dbReference type="Gene3D" id="2.60.40.10">
    <property type="entry name" value="Immunoglobulins"/>
    <property type="match status" value="1"/>
</dbReference>
<dbReference type="InterPro" id="IPR026891">
    <property type="entry name" value="Fn3-like"/>
</dbReference>
<dbReference type="GO" id="GO:0005975">
    <property type="term" value="P:carbohydrate metabolic process"/>
    <property type="evidence" value="ECO:0007669"/>
    <property type="project" value="InterPro"/>
</dbReference>
<dbReference type="PANTHER" id="PTHR42715:SF10">
    <property type="entry name" value="BETA-GLUCOSIDASE"/>
    <property type="match status" value="1"/>
</dbReference>
<dbReference type="Proteomes" id="UP000289856">
    <property type="component" value="Chromosome"/>
</dbReference>
<dbReference type="Pfam" id="PF00933">
    <property type="entry name" value="Glyco_hydro_3"/>
    <property type="match status" value="1"/>
</dbReference>
<dbReference type="RefSeq" id="WP_130612713.1">
    <property type="nucleotide sequence ID" value="NZ_AP019400.1"/>
</dbReference>
<dbReference type="GO" id="GO:0008422">
    <property type="term" value="F:beta-glucosidase activity"/>
    <property type="evidence" value="ECO:0007669"/>
    <property type="project" value="UniProtKB-ARBA"/>
</dbReference>
<evidence type="ECO:0000259" key="3">
    <source>
        <dbReference type="SMART" id="SM01217"/>
    </source>
</evidence>
<accession>A0A3T1D9M6</accession>
<keyword evidence="5" id="KW-1185">Reference proteome</keyword>
<dbReference type="InterPro" id="IPR036962">
    <property type="entry name" value="Glyco_hydro_3_N_sf"/>
</dbReference>
<dbReference type="Pfam" id="PF01915">
    <property type="entry name" value="Glyco_hydro_3_C"/>
    <property type="match status" value="1"/>
</dbReference>
<dbReference type="InterPro" id="IPR013783">
    <property type="entry name" value="Ig-like_fold"/>
</dbReference>
<dbReference type="InterPro" id="IPR036881">
    <property type="entry name" value="Glyco_hydro_3_C_sf"/>
</dbReference>
<dbReference type="InterPro" id="IPR050288">
    <property type="entry name" value="Cellulose_deg_GH3"/>
</dbReference>
<dbReference type="InterPro" id="IPR002772">
    <property type="entry name" value="Glyco_hydro_3_C"/>
</dbReference>
<evidence type="ECO:0000256" key="1">
    <source>
        <dbReference type="ARBA" id="ARBA00005336"/>
    </source>
</evidence>
<dbReference type="PRINTS" id="PR00133">
    <property type="entry name" value="GLHYDRLASE3"/>
</dbReference>
<dbReference type="OrthoDB" id="9805821at2"/>
<sequence>MNQTQAQQWLSSMTLEEKAAMCSGRDYWRTNELERLGIPSIVMMNGPHGLRKLDEYEVNFDVSECAPATCFPSASALASSWNMELLEEIGIALGKECHAANVDILLGPGVNLKRSPLCGRNFEYFSEDPYLSGQLAKAYIIGVQSQGVGTSLKHYACNNREARRMTTDAIVEDRALREMYLASFEEAVKGGKPWTVMSAYNRVNGSYCSEHPQLLNGILKEEWGFQGAVVSDWGAVNILSEGIRTGLDLEMPSSDGLGADNIVQAVRAGKLSEEALDKAVERLLNLVIRSMARKGLPVDCDYDRHHQLARTAAAESIVLLKNKQSLLPLSKGQQRIALIGAMIQAPKIQGGGSSHMKPTQVDDVTEAIASKLGEGAELVYAPGYDLESEESNLLWVEEAQAAAASSDTAIVLVGLPEKYESEAYDRDNLRIPSNQEEIIRAMAQVQKNVVVVLCNGSPVEMPWADDINGILEAYLGGQAFGGALADVLFGDVNPSGKLAETFPVDLRHTPAYLSFPGEEDRIEYREGLFIGYRYFDAKNIEPLYPFGFGLSYTSFEYSGLQVDKRELSDVETLTVRLKVRNSGDRVGKETVQLYVRDNESRLIRPEKELKAFAKVELKPDEEKEVVFTLDKRAFAYYDPEQADWIVETGDFDILVGQSSRHILLVETVHVRSTSRIVRKYNRQSSLGDLIADPLLTPIVSQLINGMADSKEKHNSEMMAIFIREMPLRSLVAFSKGTFTDEMLDGLLQQVNAVGAMSQEV</sequence>
<proteinExistence type="inferred from homology"/>
<reference evidence="4 5" key="1">
    <citation type="submission" date="2019-01" db="EMBL/GenBank/DDBJ databases">
        <title>Complete genome sequence of Cohnella hallensis HS21 isolated from Korean fir (Abies koreana) rhizospheric soil.</title>
        <authorList>
            <person name="Jiang L."/>
            <person name="Kang S.W."/>
            <person name="Kim S."/>
            <person name="Jung J."/>
            <person name="Kim C.Y."/>
            <person name="Kim D.H."/>
            <person name="Kim S.W."/>
            <person name="Lee J."/>
        </authorList>
    </citation>
    <scope>NUCLEOTIDE SEQUENCE [LARGE SCALE GENOMIC DNA]</scope>
    <source>
        <strain evidence="4 5">HS21</strain>
    </source>
</reference>
<comment type="similarity">
    <text evidence="1">Belongs to the glycosyl hydrolase 3 family.</text>
</comment>
<gene>
    <name evidence="4" type="ORF">KCTCHS21_41960</name>
</gene>
<protein>
    <submittedName>
        <fullName evidence="4">Glycosyl hydrolase</fullName>
    </submittedName>
</protein>